<keyword evidence="1" id="KW-0472">Membrane</keyword>
<dbReference type="InterPro" id="IPR011990">
    <property type="entry name" value="TPR-like_helical_dom_sf"/>
</dbReference>
<keyword evidence="1" id="KW-1133">Transmembrane helix</keyword>
<dbReference type="AlphaFoldDB" id="A0A814N0S7"/>
<feature type="transmembrane region" description="Helical" evidence="1">
    <location>
        <begin position="6"/>
        <end position="31"/>
    </location>
</feature>
<organism evidence="2 4">
    <name type="scientific">Adineta steineri</name>
    <dbReference type="NCBI Taxonomy" id="433720"/>
    <lineage>
        <taxon>Eukaryota</taxon>
        <taxon>Metazoa</taxon>
        <taxon>Spiralia</taxon>
        <taxon>Gnathifera</taxon>
        <taxon>Rotifera</taxon>
        <taxon>Eurotatoria</taxon>
        <taxon>Bdelloidea</taxon>
        <taxon>Adinetida</taxon>
        <taxon>Adinetidae</taxon>
        <taxon>Adineta</taxon>
    </lineage>
</organism>
<dbReference type="SUPFAM" id="SSF48452">
    <property type="entry name" value="TPR-like"/>
    <property type="match status" value="1"/>
</dbReference>
<name>A0A814N0S7_9BILA</name>
<gene>
    <name evidence="2" type="ORF">IZO911_LOCUS22115</name>
    <name evidence="3" type="ORF">KXQ929_LOCUS40265</name>
</gene>
<protein>
    <submittedName>
        <fullName evidence="2">Uncharacterized protein</fullName>
    </submittedName>
</protein>
<keyword evidence="1" id="KW-0812">Transmembrane</keyword>
<dbReference type="EMBL" id="CAJNOE010000244">
    <property type="protein sequence ID" value="CAF1083911.1"/>
    <property type="molecule type" value="Genomic_DNA"/>
</dbReference>
<dbReference type="Proteomes" id="UP000663868">
    <property type="component" value="Unassembled WGS sequence"/>
</dbReference>
<evidence type="ECO:0000313" key="3">
    <source>
        <dbReference type="EMBL" id="CAF4204023.1"/>
    </source>
</evidence>
<reference evidence="2" key="1">
    <citation type="submission" date="2021-02" db="EMBL/GenBank/DDBJ databases">
        <authorList>
            <person name="Nowell W R."/>
        </authorList>
    </citation>
    <scope>NUCLEOTIDE SEQUENCE</scope>
</reference>
<sequence length="99" mass="11601">MFFTTFFTWVYIHTGDVYNTITIFATALLYYEKALKIFLNHNADNRNIARLYRKMSDIYLKQNNNEIAIICQELITSAAHLEFQRANTLCSIGVCFCEE</sequence>
<evidence type="ECO:0000313" key="2">
    <source>
        <dbReference type="EMBL" id="CAF1083911.1"/>
    </source>
</evidence>
<comment type="caution">
    <text evidence="2">The sequence shown here is derived from an EMBL/GenBank/DDBJ whole genome shotgun (WGS) entry which is preliminary data.</text>
</comment>
<evidence type="ECO:0000256" key="1">
    <source>
        <dbReference type="SAM" id="Phobius"/>
    </source>
</evidence>
<accession>A0A814N0S7</accession>
<evidence type="ECO:0000313" key="4">
    <source>
        <dbReference type="Proteomes" id="UP000663860"/>
    </source>
</evidence>
<dbReference type="Gene3D" id="1.25.40.10">
    <property type="entry name" value="Tetratricopeptide repeat domain"/>
    <property type="match status" value="1"/>
</dbReference>
<dbReference type="Proteomes" id="UP000663860">
    <property type="component" value="Unassembled WGS sequence"/>
</dbReference>
<dbReference type="EMBL" id="CAJOBB010008229">
    <property type="protein sequence ID" value="CAF4204023.1"/>
    <property type="molecule type" value="Genomic_DNA"/>
</dbReference>
<proteinExistence type="predicted"/>